<evidence type="ECO:0000256" key="2">
    <source>
        <dbReference type="SAM" id="MobiDB-lite"/>
    </source>
</evidence>
<reference evidence="4" key="1">
    <citation type="submission" date="2020-06" db="EMBL/GenBank/DDBJ databases">
        <title>A chromosome-scale genome assembly of Talaromyces rugulosus W13939.</title>
        <authorList>
            <person name="Wang B."/>
            <person name="Guo L."/>
            <person name="Ye K."/>
            <person name="Wang L."/>
        </authorList>
    </citation>
    <scope>NUCLEOTIDE SEQUENCE [LARGE SCALE GENOMIC DNA]</scope>
    <source>
        <strain evidence="4">W13939</strain>
    </source>
</reference>
<dbReference type="SUPFAM" id="SSF89372">
    <property type="entry name" value="Fucose-specific lectin"/>
    <property type="match status" value="1"/>
</dbReference>
<sequence length="3135" mass="347836">MASADTPSQEPNGSIIENEGNSLRESFGSIMDKLESELNLPKDQLEANNSWSIDYSVSAMAVFHLKGDWEIFKGFKLEGVRLKIYVNTSRKTPAILSVEINAYMMVRDYKAVVTGRIPFIQKGRDIEFVLKIEASSSVGVIDTGGLVEACTNGDQNSKDTTQKDSQHLVEKAGLLEDTADAAGAELIVVRTAESKTFYLKKFEIRISAQLDWNILPGKFRLERGTARLHFSKKSDKDPFLAQLEVAGRVSLQDPSKVIIGVVTSLSVKKGDILLAFKCKVAAGQGVQPAKLVNLIADENAADLSPELVKAPPSLDLEDDNSWAFELGASLERKGEKWALRHVRAAVQIERVWAPFPQLLIGNVGAVILVSRHGLKVDDFEEDAALRRPENGERLMALEKENPTPDQLDSNKLKVSGWLTGMIYLYNLQLEGTVQYDSGVLHIRCHIKNTQSCSFTGILSNPRIHTVDGDKSKKVPTKDELAEALDSTAAPSDCPVDFWMASSPYYGTERKCNISFKDSHLREVEFVARSAGVDNGWKLTETISIHDMGLLISYKASKDRETGIGTLKSYAYGHLKLSKSFTLFALVAGRKEDKIKEFFVHVSATLQPQASVGVPPKKLFEEPAMKNLKPQIEGWELPTSLPAEGGNVSALFQSASAGVSLKMAEKEVTKTEDETSETKTSLVFAHAYLDVKGSWEIFDGLHLQGISLHALVMPASSNQPNDSSTTQIEVKGALHVSSGDPGYYIVVCAGFTKQKEESSFTARLMATSSGGTSKDRVEEDSQQQLPLSPSLVLSLSAFGGKDLETADHSTIPQDFPLQPKQIQPSTNVGCTLEVRKDKQTNKWGLDQIAFSIRSDKEWEVVPGLLGMKLLRFDLQVKNPKQKDREILASAAVDIFINDLSLESTLLFRKAQKGNILLFELNVRGDRVSSMLRNLADEHVNKLAPPETPKFKETAFFTVRVVCVWTSDDSNSGKSKRWLQAIEIDYDPADTLNIDPFKVQKLQLSLLWQPPEVTGQRTKPEVSFKGEILCGKVPVDINLSYENSPSRQFVFKLLPHEDKPLRLTDISQTDSGKDGKGLPKPKYDLPEGCRSLDGVKMTAIRGVYGLQSAHVPKSKLLEFDADIKSDQVIDILDLGDEVKIHLYKLSLHWKYRDNNNKPESTGHVFAHLGCRKQNQQGKLKSEVLVGFQKDKDGREIFKGLLELNENLPDTDRPIDYEELLDKFLPPKSYEKPSDPKVPSQIPLLSISVILIRHQSIEISGWGKSKWGLPLDGADIHLDQLGLDFRAEKPSQDKQVKAESQGKTEIQVSITGALSLNRLQSIDEFRASLSIKRGSTKILRASLKRSSISSRDSVGDLEQLIHQVTGIPLKDIAPNVSTKLSFEETASIQLYVDFTEASNFRMILRGEIAGLGKVLFFTRKGKRSCGKREYVVYAQSPSIQSLITMSPSFSSDVDAAFDLAPIEAGIISYDGTVREFNADINEDIEPDAKESSSSDSTFQPFPPSAPITKPILMIPNQQNLCKGFWVFAGIRLGGEGAMSQALRSVTKPQQMPQVAFYGMISTKLSEYGIVIYDLYVLDKFLRIDKASGTYRKDHSTGQQSINLEGTLSFLDLGGQGVDYSMDVGVAITSNKTTFSVQESGSDNTSEVKNPFGEMFNVTLFLKSVSGEITYEKGKVLNSQFSIVGQAAFANQSPIKNLEARIIFSNGVPQVVAVEFKQLAVQGPEGLFGSIIQPGAADEMPGSWPEDYPDIKLIEGSMYYAKKEIAFENKWSPSKGKKKYLAGYNVVANLKLLDVNFQVLVNILPKRSGVSIKGVLEEPIELAFIKLAHTSLAITAKKGKKEFSISSDVVFFEEINLNLSLSYQPASRSNDKPASYHGRIFRVKDKENPFVSIRYRDGQWVFEDWDFPWQPEDGPRIDEAIEIASKFQSKDCECEALVGLVFEEFIVPKFKWKISSPAGKTPIFKDGLLSLRVVWSYNISVPMLELNLLDFLLPDIGLFLKGPFSHAGIKELLLKAIADNLQAIGQAILNRPDDFFKIISVITLDHFGPKLIASLVCRQKYSKVKAQNLKDCAQEIINDEIKDLENGAEADIQALDGLQASLLGALGGGAGELLGDLLVALGLLLVALFIGGGSGDRYQKETPVMDASPGDYKEKFSDRLKKLEKDRERARIKAKGLKEKAESALALTGKPLLEFKSVKGQTSLFVDWTSALPAIVKSQPKDFQEKMSWRVKIQTINGQNIGTVTLPGLTTSTYYSLPSWVSDGTTLQVLVRSSCEYSNTIYTTPWSSAAILTYHVTLPAPPDDITFYPDCSPEPGIAVQFSPSVGGTYELSLVPSANPSADRAIHNITQSIASGGSYVSFWGMIPYLDTLESLDAVSILVRCISIPGASQRKPSAWILSRKQLRLFSCPSLKPTGLYFDDGAWIEFPDAWDQVEFVERYLIRIIDSNGNVVQDRQVFEESDAYPGMRCFVVKKPDLAFSQYSRYARVLVTPKPVSDHEEAFLLPQRFTVKFDEGFTLKIDKKSYYDLETNKAILVFHIHSFKGIRYHVIVESLDESEKVSDRQNLGDRVGRNKDYFFVLWTPSTADPSKVFSQESSHPALPSALRLTALDPNVQNRRLSPPSMPWSCPDTSIAMNPPCVEAQTLSYYRSLLRIDWQNPPGHSHDFGFALERHISVNDPQYPLAKVEYFQRASPGANTLTFSWELERVRHKGVVHVCSVAFTATQLLSCRYCFEVPGWGPKLYENPFPLYLYYTGPLPRFDDFVPPPRQSLFKEPCFFVKTMSDIGESSDWAIRKFSFDPVSMKPTLTTVLQDNSLNHEGGKLAVWTLPGTQHCVVSYIANDGSIQARLNNGKSSHMNDWFSLSDFPFGYPNMASTAGGGALSAVQSEEKLDLYWIGPPGDIRTISFEAKRGWSSMIIGLTPDGAIPVDLEDSDDLPDIYTRALHTITTKSLVQPERTFIFWSYRDSRIPFVLSPSPDNKLRYVISPSSKFPRPGGPGITCAITNYQGNPQLWVFWVTTEGAVYGAVNSPTTFDEDPWTILLIAPKESAFVRTQLQTIPLENPDENPLVLLWTHRDNRNLNSLRAACPMYSPSGSLDTRYWYRFHLPGCPPLPGSSEYPRVSVIVASEGGTSSTKLSPL</sequence>
<proteinExistence type="predicted"/>
<evidence type="ECO:0000313" key="4">
    <source>
        <dbReference type="Proteomes" id="UP000509510"/>
    </source>
</evidence>
<protein>
    <submittedName>
        <fullName evidence="3">Uncharacterized protein</fullName>
    </submittedName>
</protein>
<feature type="coiled-coil region" evidence="1">
    <location>
        <begin position="2149"/>
        <end position="2183"/>
    </location>
</feature>
<dbReference type="OrthoDB" id="4451433at2759"/>
<dbReference type="Proteomes" id="UP000509510">
    <property type="component" value="Chromosome VI"/>
</dbReference>
<dbReference type="Gene3D" id="2.120.10.70">
    <property type="entry name" value="Fucose-specific lectin"/>
    <property type="match status" value="1"/>
</dbReference>
<name>A0A7H8RC67_TALRU</name>
<evidence type="ECO:0000256" key="1">
    <source>
        <dbReference type="SAM" id="Coils"/>
    </source>
</evidence>
<evidence type="ECO:0000313" key="3">
    <source>
        <dbReference type="EMBL" id="QKX64059.1"/>
    </source>
</evidence>
<accession>A0A7H8RC67</accession>
<gene>
    <name evidence="3" type="ORF">TRUGW13939_11232</name>
</gene>
<keyword evidence="1" id="KW-0175">Coiled coil</keyword>
<keyword evidence="4" id="KW-1185">Reference proteome</keyword>
<dbReference type="KEGG" id="trg:TRUGW13939_11232"/>
<organism evidence="3 4">
    <name type="scientific">Talaromyces rugulosus</name>
    <name type="common">Penicillium rugulosum</name>
    <dbReference type="NCBI Taxonomy" id="121627"/>
    <lineage>
        <taxon>Eukaryota</taxon>
        <taxon>Fungi</taxon>
        <taxon>Dikarya</taxon>
        <taxon>Ascomycota</taxon>
        <taxon>Pezizomycotina</taxon>
        <taxon>Eurotiomycetes</taxon>
        <taxon>Eurotiomycetidae</taxon>
        <taxon>Eurotiales</taxon>
        <taxon>Trichocomaceae</taxon>
        <taxon>Talaromyces</taxon>
        <taxon>Talaromyces sect. Islandici</taxon>
    </lineage>
</organism>
<dbReference type="RefSeq" id="XP_035350233.1">
    <property type="nucleotide sequence ID" value="XM_035494340.1"/>
</dbReference>
<feature type="region of interest" description="Disordered" evidence="2">
    <location>
        <begin position="764"/>
        <end position="784"/>
    </location>
</feature>
<dbReference type="EMBL" id="CP055903">
    <property type="protein sequence ID" value="QKX64059.1"/>
    <property type="molecule type" value="Genomic_DNA"/>
</dbReference>
<dbReference type="GeneID" id="55998710"/>